<evidence type="ECO:0008006" key="7">
    <source>
        <dbReference type="Google" id="ProtNLM"/>
    </source>
</evidence>
<dbReference type="OrthoDB" id="10057873at2759"/>
<proteinExistence type="predicted"/>
<dbReference type="PANTHER" id="PTHR46481">
    <property type="entry name" value="ZINC FINGER BED DOMAIN-CONTAINING PROTEIN 4"/>
    <property type="match status" value="1"/>
</dbReference>
<dbReference type="InParanoid" id="A0A1X7TW25"/>
<dbReference type="InterPro" id="IPR052035">
    <property type="entry name" value="ZnF_BED_domain_contain"/>
</dbReference>
<dbReference type="PANTHER" id="PTHR46481:SF10">
    <property type="entry name" value="ZINC FINGER BED DOMAIN-CONTAINING PROTEIN 39"/>
    <property type="match status" value="1"/>
</dbReference>
<dbReference type="AlphaFoldDB" id="A0A1X7TW25"/>
<comment type="subcellular location">
    <subcellularLocation>
        <location evidence="1">Nucleus</location>
    </subcellularLocation>
</comment>
<evidence type="ECO:0000313" key="6">
    <source>
        <dbReference type="EnsemblMetazoa" id="Aqu2.1.19284_001"/>
    </source>
</evidence>
<dbReference type="GO" id="GO:0008270">
    <property type="term" value="F:zinc ion binding"/>
    <property type="evidence" value="ECO:0007669"/>
    <property type="project" value="UniProtKB-KW"/>
</dbReference>
<dbReference type="OMA" id="WEICHAR"/>
<dbReference type="SUPFAM" id="SSF140996">
    <property type="entry name" value="Hermes dimerisation domain"/>
    <property type="match status" value="1"/>
</dbReference>
<evidence type="ECO:0000256" key="3">
    <source>
        <dbReference type="ARBA" id="ARBA00022771"/>
    </source>
</evidence>
<keyword evidence="3" id="KW-0863">Zinc-finger</keyword>
<dbReference type="eggNOG" id="KOG1121">
    <property type="taxonomic scope" value="Eukaryota"/>
</dbReference>
<sequence>MIALDYQPFSIVDDVGFNHFLQVLESWHKIASRKYFTKTILPNIYESTRQKTVISSRIMQFYTFKNLMAHTGEAIKEKFLNMFEILDISHKQIYIVLHDNATNIVKALNDASLPHYGCFTHSIQLVVHDGVLSQRAVINILARCRKIVGWNSSLYMLQRLQKEKMALAADASECSIDHLSANELHLMNKIINALSPIEKVTKSISADSASVSVIISFLRIIRKNLDDHHEDSEINTMKSEMKTSLEKRFAYVERNEKLTLATIFDPRFKNKFLSHPSVGNNVTSLVQAH</sequence>
<organism evidence="6">
    <name type="scientific">Amphimedon queenslandica</name>
    <name type="common">Sponge</name>
    <dbReference type="NCBI Taxonomy" id="400682"/>
    <lineage>
        <taxon>Eukaryota</taxon>
        <taxon>Metazoa</taxon>
        <taxon>Porifera</taxon>
        <taxon>Demospongiae</taxon>
        <taxon>Heteroscleromorpha</taxon>
        <taxon>Haplosclerida</taxon>
        <taxon>Niphatidae</taxon>
        <taxon>Amphimedon</taxon>
    </lineage>
</organism>
<accession>A0A1X7TW25</accession>
<dbReference type="STRING" id="400682.A0A1X7TW25"/>
<dbReference type="EnsemblMetazoa" id="Aqu2.1.19284_001">
    <property type="protein sequence ID" value="Aqu2.1.19284_001"/>
    <property type="gene ID" value="Aqu2.1.19284"/>
</dbReference>
<evidence type="ECO:0000256" key="1">
    <source>
        <dbReference type="ARBA" id="ARBA00004123"/>
    </source>
</evidence>
<keyword evidence="5" id="KW-0539">Nucleus</keyword>
<evidence type="ECO:0000256" key="4">
    <source>
        <dbReference type="ARBA" id="ARBA00022833"/>
    </source>
</evidence>
<evidence type="ECO:0000256" key="2">
    <source>
        <dbReference type="ARBA" id="ARBA00022723"/>
    </source>
</evidence>
<dbReference type="InterPro" id="IPR012337">
    <property type="entry name" value="RNaseH-like_sf"/>
</dbReference>
<name>A0A1X7TW25_AMPQE</name>
<evidence type="ECO:0000256" key="5">
    <source>
        <dbReference type="ARBA" id="ARBA00023242"/>
    </source>
</evidence>
<dbReference type="SUPFAM" id="SSF53098">
    <property type="entry name" value="Ribonuclease H-like"/>
    <property type="match status" value="1"/>
</dbReference>
<keyword evidence="2" id="KW-0479">Metal-binding</keyword>
<dbReference type="GO" id="GO:0005634">
    <property type="term" value="C:nucleus"/>
    <property type="evidence" value="ECO:0007669"/>
    <property type="project" value="UniProtKB-SubCell"/>
</dbReference>
<keyword evidence="4" id="KW-0862">Zinc</keyword>
<protein>
    <recommendedName>
        <fullName evidence="7">DUF659 domain-containing protein</fullName>
    </recommendedName>
</protein>
<reference evidence="6" key="1">
    <citation type="submission" date="2017-05" db="UniProtKB">
        <authorList>
            <consortium name="EnsemblMetazoa"/>
        </authorList>
    </citation>
    <scope>IDENTIFICATION</scope>
</reference>